<accession>A0AAW0ECR1</accession>
<dbReference type="Proteomes" id="UP001362999">
    <property type="component" value="Unassembled WGS sequence"/>
</dbReference>
<keyword evidence="5" id="KW-1185">Reference proteome</keyword>
<feature type="region of interest" description="Disordered" evidence="1">
    <location>
        <begin position="1"/>
        <end position="37"/>
    </location>
</feature>
<dbReference type="InterPro" id="IPR036388">
    <property type="entry name" value="WH-like_DNA-bd_sf"/>
</dbReference>
<name>A0AAW0ECR1_9AGAR</name>
<gene>
    <name evidence="4" type="ORF">R3P38DRAFT_3166948</name>
</gene>
<dbReference type="Pfam" id="PF04695">
    <property type="entry name" value="Pex14_N"/>
    <property type="match status" value="1"/>
</dbReference>
<evidence type="ECO:0000256" key="1">
    <source>
        <dbReference type="SAM" id="MobiDB-lite"/>
    </source>
</evidence>
<keyword evidence="2" id="KW-0472">Membrane</keyword>
<sequence length="384" mass="41775">MSDSDSEGGKVLSTSSEATQSVPDATPSPSAAQASGFEDRVELLNKARAFLHQPQIQREDVLSKRRFLAEKGLNDAEIEGLMRELPVQIPSIPPRTYPQPPPSNLPTLLLGLVRLFSWIIGGAAALSFIYYRILLPRVTATYMARGSLKSHQLSLIRKLNTSLASLKDSQNDVAEVLPRPGDLQEPSAFKACLTLDALLEHANTHKIELSTISQITLLRCAISDPSIKTESKKPTTTELFHLLEGKIPWLASDEGASFEQSLWDTLSTCSLFVSEASPSDSVLSTDSHAGPCWTYQPPAAPAPTALAHSLSALSASIPKPHPEKHSPFQHALQSMSDFTGYISSQMYAPYLPVGNRFGTGPTLNTAEEEVRKEIRALKGLVLNR</sequence>
<feature type="domain" description="Peroxisome membrane anchor protein Pex14p N-terminal" evidence="3">
    <location>
        <begin position="39"/>
        <end position="84"/>
    </location>
</feature>
<dbReference type="InterPro" id="IPR006785">
    <property type="entry name" value="Pex14_N"/>
</dbReference>
<organism evidence="4 5">
    <name type="scientific">Favolaschia claudopus</name>
    <dbReference type="NCBI Taxonomy" id="2862362"/>
    <lineage>
        <taxon>Eukaryota</taxon>
        <taxon>Fungi</taxon>
        <taxon>Dikarya</taxon>
        <taxon>Basidiomycota</taxon>
        <taxon>Agaricomycotina</taxon>
        <taxon>Agaricomycetes</taxon>
        <taxon>Agaricomycetidae</taxon>
        <taxon>Agaricales</taxon>
        <taxon>Marasmiineae</taxon>
        <taxon>Mycenaceae</taxon>
        <taxon>Favolaschia</taxon>
    </lineage>
</organism>
<proteinExistence type="predicted"/>
<feature type="compositionally biased region" description="Polar residues" evidence="1">
    <location>
        <begin position="12"/>
        <end position="33"/>
    </location>
</feature>
<protein>
    <recommendedName>
        <fullName evidence="3">Peroxisome membrane anchor protein Pex14p N-terminal domain-containing protein</fullName>
    </recommendedName>
</protein>
<dbReference type="AlphaFoldDB" id="A0AAW0ECR1"/>
<keyword evidence="2" id="KW-0812">Transmembrane</keyword>
<reference evidence="4 5" key="1">
    <citation type="journal article" date="2024" name="J Genomics">
        <title>Draft genome sequencing and assembly of Favolaschia claudopus CIRM-BRFM 2984 isolated from oak limbs.</title>
        <authorList>
            <person name="Navarro D."/>
            <person name="Drula E."/>
            <person name="Chaduli D."/>
            <person name="Cazenave R."/>
            <person name="Ahrendt S."/>
            <person name="Wang J."/>
            <person name="Lipzen A."/>
            <person name="Daum C."/>
            <person name="Barry K."/>
            <person name="Grigoriev I.V."/>
            <person name="Favel A."/>
            <person name="Rosso M.N."/>
            <person name="Martin F."/>
        </authorList>
    </citation>
    <scope>NUCLEOTIDE SEQUENCE [LARGE SCALE GENOMIC DNA]</scope>
    <source>
        <strain evidence="4 5">CIRM-BRFM 2984</strain>
    </source>
</reference>
<evidence type="ECO:0000313" key="5">
    <source>
        <dbReference type="Proteomes" id="UP001362999"/>
    </source>
</evidence>
<comment type="caution">
    <text evidence="4">The sequence shown here is derived from an EMBL/GenBank/DDBJ whole genome shotgun (WGS) entry which is preliminary data.</text>
</comment>
<feature type="transmembrane region" description="Helical" evidence="2">
    <location>
        <begin position="115"/>
        <end position="135"/>
    </location>
</feature>
<evidence type="ECO:0000256" key="2">
    <source>
        <dbReference type="SAM" id="Phobius"/>
    </source>
</evidence>
<evidence type="ECO:0000259" key="3">
    <source>
        <dbReference type="Pfam" id="PF04695"/>
    </source>
</evidence>
<keyword evidence="2" id="KW-1133">Transmembrane helix</keyword>
<dbReference type="Gene3D" id="1.10.10.10">
    <property type="entry name" value="Winged helix-like DNA-binding domain superfamily/Winged helix DNA-binding domain"/>
    <property type="match status" value="1"/>
</dbReference>
<dbReference type="EMBL" id="JAWWNJ010000002">
    <property type="protein sequence ID" value="KAK7061956.1"/>
    <property type="molecule type" value="Genomic_DNA"/>
</dbReference>
<evidence type="ECO:0000313" key="4">
    <source>
        <dbReference type="EMBL" id="KAK7061956.1"/>
    </source>
</evidence>